<name>A0A8X7CP23_9ARAC</name>
<feature type="compositionally biased region" description="Basic and acidic residues" evidence="1">
    <location>
        <begin position="74"/>
        <end position="89"/>
    </location>
</feature>
<evidence type="ECO:0000313" key="3">
    <source>
        <dbReference type="Proteomes" id="UP000886998"/>
    </source>
</evidence>
<dbReference type="AlphaFoldDB" id="A0A8X7CP23"/>
<proteinExistence type="predicted"/>
<dbReference type="Proteomes" id="UP000886998">
    <property type="component" value="Unassembled WGS sequence"/>
</dbReference>
<keyword evidence="3" id="KW-1185">Reference proteome</keyword>
<comment type="caution">
    <text evidence="2">The sequence shown here is derived from an EMBL/GenBank/DDBJ whole genome shotgun (WGS) entry which is preliminary data.</text>
</comment>
<reference evidence="2" key="1">
    <citation type="submission" date="2020-08" db="EMBL/GenBank/DDBJ databases">
        <title>Multicomponent nature underlies the extraordinary mechanical properties of spider dragline silk.</title>
        <authorList>
            <person name="Kono N."/>
            <person name="Nakamura H."/>
            <person name="Mori M."/>
            <person name="Yoshida Y."/>
            <person name="Ohtoshi R."/>
            <person name="Malay A.D."/>
            <person name="Moran D.A.P."/>
            <person name="Tomita M."/>
            <person name="Numata K."/>
            <person name="Arakawa K."/>
        </authorList>
    </citation>
    <scope>NUCLEOTIDE SEQUENCE</scope>
</reference>
<organism evidence="2 3">
    <name type="scientific">Trichonephila inaurata madagascariensis</name>
    <dbReference type="NCBI Taxonomy" id="2747483"/>
    <lineage>
        <taxon>Eukaryota</taxon>
        <taxon>Metazoa</taxon>
        <taxon>Ecdysozoa</taxon>
        <taxon>Arthropoda</taxon>
        <taxon>Chelicerata</taxon>
        <taxon>Arachnida</taxon>
        <taxon>Araneae</taxon>
        <taxon>Araneomorphae</taxon>
        <taxon>Entelegynae</taxon>
        <taxon>Araneoidea</taxon>
        <taxon>Nephilidae</taxon>
        <taxon>Trichonephila</taxon>
        <taxon>Trichonephila inaurata</taxon>
    </lineage>
</organism>
<gene>
    <name evidence="2" type="ORF">TNIN_101301</name>
</gene>
<sequence length="266" mass="29625">MDLTSSSHLTWERFLNRFFVPSQPHSGLLKPKVEFHVPVLSRGYILEKTLLNKSATVMPMRKSGSLGRKTVKSKAVEHTRAAEAPDEKRARLQADQVRHSLARAAETPEQYQVRLSVTSTTSNTLLILEDKILSITGNKLALYGLPEPVHDHPELRSKDVLRETSYAVQALRAYMAANVPRLTPDQQQVFIAITEMIGSESGGIGDLSDSTGLIIMPCGQIANSPGELLSKVYLNIQQNFKDQEWLSHRAIPASRNDVFEKLNVTI</sequence>
<dbReference type="EMBL" id="BMAV01021171">
    <property type="protein sequence ID" value="GFY75126.1"/>
    <property type="molecule type" value="Genomic_DNA"/>
</dbReference>
<protein>
    <submittedName>
        <fullName evidence="2">Uncharacterized protein</fullName>
    </submittedName>
</protein>
<accession>A0A8X7CP23</accession>
<feature type="region of interest" description="Disordered" evidence="1">
    <location>
        <begin position="63"/>
        <end position="89"/>
    </location>
</feature>
<evidence type="ECO:0000313" key="2">
    <source>
        <dbReference type="EMBL" id="GFY75126.1"/>
    </source>
</evidence>
<dbReference type="OrthoDB" id="6437743at2759"/>
<evidence type="ECO:0000256" key="1">
    <source>
        <dbReference type="SAM" id="MobiDB-lite"/>
    </source>
</evidence>